<evidence type="ECO:0000313" key="5">
    <source>
        <dbReference type="EMBL" id="BDX06954.1"/>
    </source>
</evidence>
<evidence type="ECO:0000259" key="3">
    <source>
        <dbReference type="Pfam" id="PF11871"/>
    </source>
</evidence>
<keyword evidence="2" id="KW-0812">Transmembrane</keyword>
<dbReference type="InterPro" id="IPR032389">
    <property type="entry name" value="GspB_C"/>
</dbReference>
<evidence type="ECO:0000259" key="4">
    <source>
        <dbReference type="Pfam" id="PF16537"/>
    </source>
</evidence>
<dbReference type="KEGG" id="pmaw:MACH26_24750"/>
<accession>A0AA48HKL3</accession>
<proteinExistence type="predicted"/>
<dbReference type="Pfam" id="PF16537">
    <property type="entry name" value="T2SSB"/>
    <property type="match status" value="1"/>
</dbReference>
<dbReference type="InterPro" id="IPR021812">
    <property type="entry name" value="DUF3391"/>
</dbReference>
<evidence type="ECO:0008006" key="7">
    <source>
        <dbReference type="Google" id="ProtNLM"/>
    </source>
</evidence>
<dbReference type="AlphaFoldDB" id="A0AA48HKL3"/>
<feature type="transmembrane region" description="Helical" evidence="2">
    <location>
        <begin position="113"/>
        <end position="135"/>
    </location>
</feature>
<feature type="domain" description="DUF3391" evidence="3">
    <location>
        <begin position="3"/>
        <end position="84"/>
    </location>
</feature>
<feature type="region of interest" description="Disordered" evidence="1">
    <location>
        <begin position="257"/>
        <end position="280"/>
    </location>
</feature>
<protein>
    <recommendedName>
        <fullName evidence="7">General secretion pathway protein B</fullName>
    </recommendedName>
</protein>
<keyword evidence="2" id="KW-0472">Membrane</keyword>
<reference evidence="5" key="1">
    <citation type="submission" date="2023-01" db="EMBL/GenBank/DDBJ databases">
        <title>Complete genome sequence of Planctobacterium marinum strain Dej080120_11.</title>
        <authorList>
            <person name="Ueki S."/>
            <person name="Maruyama F."/>
        </authorList>
    </citation>
    <scope>NUCLEOTIDE SEQUENCE</scope>
    <source>
        <strain evidence="5">Dej080120_11</strain>
    </source>
</reference>
<evidence type="ECO:0000256" key="2">
    <source>
        <dbReference type="SAM" id="Phobius"/>
    </source>
</evidence>
<dbReference type="RefSeq" id="WP_338292946.1">
    <property type="nucleotide sequence ID" value="NZ_AP027272.1"/>
</dbReference>
<evidence type="ECO:0000313" key="6">
    <source>
        <dbReference type="Proteomes" id="UP001333710"/>
    </source>
</evidence>
<keyword evidence="6" id="KW-1185">Reference proteome</keyword>
<name>A0AA48HKL3_9ALTE</name>
<keyword evidence="2" id="KW-1133">Transmembrane helix</keyword>
<gene>
    <name evidence="5" type="ORF">MACH26_24750</name>
</gene>
<dbReference type="GO" id="GO:0015627">
    <property type="term" value="C:type II protein secretion system complex"/>
    <property type="evidence" value="ECO:0007669"/>
    <property type="project" value="InterPro"/>
</dbReference>
<evidence type="ECO:0000256" key="1">
    <source>
        <dbReference type="SAM" id="MobiDB-lite"/>
    </source>
</evidence>
<feature type="domain" description="Type II secretion system protein GspB C-terminal" evidence="4">
    <location>
        <begin position="300"/>
        <end position="359"/>
    </location>
</feature>
<feature type="region of interest" description="Disordered" evidence="1">
    <location>
        <begin position="158"/>
        <end position="196"/>
    </location>
</feature>
<dbReference type="Pfam" id="PF11871">
    <property type="entry name" value="DUF3391"/>
    <property type="match status" value="1"/>
</dbReference>
<dbReference type="EMBL" id="AP027272">
    <property type="protein sequence ID" value="BDX06954.1"/>
    <property type="molecule type" value="Genomic_DNA"/>
</dbReference>
<sequence length="363" mass="40207">MAKQISIQDLKPGMFILGIIEQNGPVKIKKTGLVTSAEMVQGLAEMGVLSLAIDLEKTVEIEVEDSHHVSQTQFVMQANEETPRHDADNQLSEQFNRSLFMPSLQQVPSAWQYYGAQVAIAALVVVIGFVLGWFGSNIPALLSDKQVLVVNTTQQDSTNEAKVSVVSAPDESTEQETQLQDAVLDESETSDTESTTVTAELPMVAQNQPVAPQNQAPQVDNNTIESGVAEIQTAQNTQESVVSPELLKRFEDAMAELERESSPTVADDGQTLEYGDVSNDYNNTQVQRVDQLPARVMTRLPGMSFSAHMYASNPRDRWVKLNGIEMGEGEWLDDKLFIERIEPQHVILVFEGHQFSMRALSEW</sequence>
<organism evidence="5 6">
    <name type="scientific">Planctobacterium marinum</name>
    <dbReference type="NCBI Taxonomy" id="1631968"/>
    <lineage>
        <taxon>Bacteria</taxon>
        <taxon>Pseudomonadati</taxon>
        <taxon>Pseudomonadota</taxon>
        <taxon>Gammaproteobacteria</taxon>
        <taxon>Alteromonadales</taxon>
        <taxon>Alteromonadaceae</taxon>
        <taxon>Planctobacterium</taxon>
    </lineage>
</organism>
<dbReference type="Proteomes" id="UP001333710">
    <property type="component" value="Chromosome"/>
</dbReference>